<sequence>MLTSRRLWICIGGAVVGVLVLWAGWTAWQVSRDLNDAVDRAQRIQDAVEVRDTAAVERELAALRAASASAADRTAGPTWSVLSRVPFLGDDAAGVRTTSRVLDDLARDGVQPLVVASDRFEELLPRDGALDIGVAEDLAAPVAQARRAFAAAEEELAEVDTSGFVGRLDRQFTDFRDQVSRAADALASAEVATRILPTMLGADGPRDYLLVFQNNAEIRGTGGLAGAVSYVDVEDGRLELRGHVAAATLGEAAQPVLSLSAAEQELYGNVLGTYAVNATMTPDVPRAADLLRARWEQEFPTQRVDGVLFLDAVAIGYLLDATGPVTVDGVEITGDDAVDELLHNTYLRLPDPARQDAFFADVAAATFDRFTSGLGNPTGVLKALARATDERRVLVHAFDDAVREELAGTPIAGEFVTDPTVSEPQVGVTLNDMTGAKMSYYLRYDVDVNATSCRGTVQTYSAKARIASVAPPEAAALPEYITGGGKYGSAPGTQLMAVRIFAPAGGEISDVEFNGVPSQVIEVDLEGRPVAMTFVQLIPGQKVDLAWKMKSGDGQTGDTDVTVTPTIEAKASTRTLASACARG</sequence>
<evidence type="ECO:0000256" key="1">
    <source>
        <dbReference type="SAM" id="Phobius"/>
    </source>
</evidence>
<keyword evidence="1" id="KW-0812">Transmembrane</keyword>
<dbReference type="RefSeq" id="WP_141006147.1">
    <property type="nucleotide sequence ID" value="NZ_BAAAOR010000021.1"/>
</dbReference>
<keyword evidence="1" id="KW-1133">Transmembrane helix</keyword>
<accession>A0ABN2AJH9</accession>
<reference evidence="2 3" key="1">
    <citation type="journal article" date="2019" name="Int. J. Syst. Evol. Microbiol.">
        <title>The Global Catalogue of Microorganisms (GCM) 10K type strain sequencing project: providing services to taxonomists for standard genome sequencing and annotation.</title>
        <authorList>
            <consortium name="The Broad Institute Genomics Platform"/>
            <consortium name="The Broad Institute Genome Sequencing Center for Infectious Disease"/>
            <person name="Wu L."/>
            <person name="Ma J."/>
        </authorList>
    </citation>
    <scope>NUCLEOTIDE SEQUENCE [LARGE SCALE GENOMIC DNA]</scope>
    <source>
        <strain evidence="2 3">JCM 14942</strain>
    </source>
</reference>
<name>A0ABN2AJH9_9ACTN</name>
<dbReference type="InterPro" id="IPR025101">
    <property type="entry name" value="DUF4012"/>
</dbReference>
<evidence type="ECO:0000313" key="3">
    <source>
        <dbReference type="Proteomes" id="UP001500842"/>
    </source>
</evidence>
<dbReference type="Proteomes" id="UP001500842">
    <property type="component" value="Unassembled WGS sequence"/>
</dbReference>
<comment type="caution">
    <text evidence="2">The sequence shown here is derived from an EMBL/GenBank/DDBJ whole genome shotgun (WGS) entry which is preliminary data.</text>
</comment>
<evidence type="ECO:0000313" key="2">
    <source>
        <dbReference type="EMBL" id="GAA1519915.1"/>
    </source>
</evidence>
<keyword evidence="1" id="KW-0472">Membrane</keyword>
<protein>
    <submittedName>
        <fullName evidence="2">DUF4012 domain-containing protein</fullName>
    </submittedName>
</protein>
<keyword evidence="3" id="KW-1185">Reference proteome</keyword>
<gene>
    <name evidence="2" type="ORF">GCM10009788_24680</name>
</gene>
<proteinExistence type="predicted"/>
<organism evidence="2 3">
    <name type="scientific">Nocardioides humi</name>
    <dbReference type="NCBI Taxonomy" id="449461"/>
    <lineage>
        <taxon>Bacteria</taxon>
        <taxon>Bacillati</taxon>
        <taxon>Actinomycetota</taxon>
        <taxon>Actinomycetes</taxon>
        <taxon>Propionibacteriales</taxon>
        <taxon>Nocardioidaceae</taxon>
        <taxon>Nocardioides</taxon>
    </lineage>
</organism>
<dbReference type="Pfam" id="PF13196">
    <property type="entry name" value="DUF4012"/>
    <property type="match status" value="1"/>
</dbReference>
<feature type="transmembrane region" description="Helical" evidence="1">
    <location>
        <begin position="7"/>
        <end position="28"/>
    </location>
</feature>
<dbReference type="EMBL" id="BAAAOR010000021">
    <property type="protein sequence ID" value="GAA1519915.1"/>
    <property type="molecule type" value="Genomic_DNA"/>
</dbReference>